<sequence>MYDAFTHTRNQAVKTVSYSGIRTLIPINSKSELSVPKQNSLCFQFKMRYASDLDDVFRISHYTCG</sequence>
<dbReference type="EMBL" id="MFJD01000007">
    <property type="protein sequence ID" value="OGG02558.1"/>
    <property type="molecule type" value="Genomic_DNA"/>
</dbReference>
<organism evidence="1 2">
    <name type="scientific">Candidatus Gottesmanbacteria bacterium RBG_16_52_11</name>
    <dbReference type="NCBI Taxonomy" id="1798374"/>
    <lineage>
        <taxon>Bacteria</taxon>
        <taxon>Candidatus Gottesmaniibacteriota</taxon>
    </lineage>
</organism>
<dbReference type="Proteomes" id="UP000178448">
    <property type="component" value="Unassembled WGS sequence"/>
</dbReference>
<proteinExistence type="predicted"/>
<reference evidence="1 2" key="1">
    <citation type="journal article" date="2016" name="Nat. Commun.">
        <title>Thousands of microbial genomes shed light on interconnected biogeochemical processes in an aquifer system.</title>
        <authorList>
            <person name="Anantharaman K."/>
            <person name="Brown C.T."/>
            <person name="Hug L.A."/>
            <person name="Sharon I."/>
            <person name="Castelle C.J."/>
            <person name="Probst A.J."/>
            <person name="Thomas B.C."/>
            <person name="Singh A."/>
            <person name="Wilkins M.J."/>
            <person name="Karaoz U."/>
            <person name="Brodie E.L."/>
            <person name="Williams K.H."/>
            <person name="Hubbard S.S."/>
            <person name="Banfield J.F."/>
        </authorList>
    </citation>
    <scope>NUCLEOTIDE SEQUENCE [LARGE SCALE GENOMIC DNA]</scope>
</reference>
<comment type="caution">
    <text evidence="1">The sequence shown here is derived from an EMBL/GenBank/DDBJ whole genome shotgun (WGS) entry which is preliminary data.</text>
</comment>
<evidence type="ECO:0000313" key="1">
    <source>
        <dbReference type="EMBL" id="OGG02558.1"/>
    </source>
</evidence>
<name>A0A1F5YQT9_9BACT</name>
<protein>
    <submittedName>
        <fullName evidence="1">Uncharacterized protein</fullName>
    </submittedName>
</protein>
<gene>
    <name evidence="1" type="ORF">A2Z33_02080</name>
</gene>
<accession>A0A1F5YQT9</accession>
<evidence type="ECO:0000313" key="2">
    <source>
        <dbReference type="Proteomes" id="UP000178448"/>
    </source>
</evidence>
<dbReference type="AlphaFoldDB" id="A0A1F5YQT9"/>